<gene>
    <name evidence="1" type="ORF">D7Y07_03010</name>
</gene>
<protein>
    <submittedName>
        <fullName evidence="1">Uncharacterized protein</fullName>
    </submittedName>
</protein>
<dbReference type="Proteomes" id="UP000267159">
    <property type="component" value="Unassembled WGS sequence"/>
</dbReference>
<dbReference type="RefSeq" id="WP_121766303.1">
    <property type="nucleotide sequence ID" value="NZ_CANABO010000003.1"/>
</dbReference>
<proteinExistence type="predicted"/>
<name>A0A3L8ABH2_9BACE</name>
<organism evidence="1 2">
    <name type="scientific">Bacteroides acidifaciens</name>
    <dbReference type="NCBI Taxonomy" id="85831"/>
    <lineage>
        <taxon>Bacteria</taxon>
        <taxon>Pseudomonadati</taxon>
        <taxon>Bacteroidota</taxon>
        <taxon>Bacteroidia</taxon>
        <taxon>Bacteroidales</taxon>
        <taxon>Bacteroidaceae</taxon>
        <taxon>Bacteroides</taxon>
    </lineage>
</organism>
<dbReference type="AlphaFoldDB" id="A0A3L8ABH2"/>
<evidence type="ECO:0000313" key="1">
    <source>
        <dbReference type="EMBL" id="RLT81409.1"/>
    </source>
</evidence>
<comment type="caution">
    <text evidence="1">The sequence shown here is derived from an EMBL/GenBank/DDBJ whole genome shotgun (WGS) entry which is preliminary data.</text>
</comment>
<reference evidence="1 2" key="1">
    <citation type="submission" date="2018-09" db="EMBL/GenBank/DDBJ databases">
        <title>Murine metabolic-syndrome-specific gut microbial biobank.</title>
        <authorList>
            <person name="Liu C."/>
        </authorList>
    </citation>
    <scope>NUCLEOTIDE SEQUENCE [LARGE SCALE GENOMIC DNA]</scope>
    <source>
        <strain evidence="1 2">0.1X-D8-26</strain>
    </source>
</reference>
<dbReference type="EMBL" id="RAZM01000005">
    <property type="protein sequence ID" value="RLT81409.1"/>
    <property type="molecule type" value="Genomic_DNA"/>
</dbReference>
<accession>A0A3L8ABH2</accession>
<sequence length="80" mass="9134">MKYNIARTTGEFDSRDAALLTQSLIPLARLYRNVYAIRKNETMSDTARLQLDGVLKDIAECMTRDVLVFTGENPFDIPHE</sequence>
<evidence type="ECO:0000313" key="2">
    <source>
        <dbReference type="Proteomes" id="UP000267159"/>
    </source>
</evidence>